<dbReference type="EMBL" id="BGPR01001482">
    <property type="protein sequence ID" value="GBM55018.1"/>
    <property type="molecule type" value="Genomic_DNA"/>
</dbReference>
<dbReference type="InterPro" id="IPR000716">
    <property type="entry name" value="Thyroglobulin_1"/>
</dbReference>
<sequence length="147" mass="16595">MFSTVAIFTILFGCALARDIKSETTCQTHKRNSAGQSALMHWDINCDGQGNYLPLQCTVETPKWCTCYNKEEPITRPSRSTKSCECHLKKDEAIKANKSPCEIPECDRHGKFEKKQCCTRDNKCRCVDPTTGQTTVQPTTNRNLQCP</sequence>
<dbReference type="AlphaFoldDB" id="A0A4Y2GR68"/>
<evidence type="ECO:0000313" key="5">
    <source>
        <dbReference type="EMBL" id="GBM55018.1"/>
    </source>
</evidence>
<name>A0A4Y2GR68_ARAVE</name>
<dbReference type="Pfam" id="PF00086">
    <property type="entry name" value="Thyroglobulin_1"/>
    <property type="match status" value="1"/>
</dbReference>
<protein>
    <recommendedName>
        <fullName evidence="4">Thyroglobulin type-1 domain-containing protein</fullName>
    </recommendedName>
</protein>
<dbReference type="InterPro" id="IPR036857">
    <property type="entry name" value="Thyroglobulin_1_sf"/>
</dbReference>
<feature type="chain" id="PRO_5021478434" description="Thyroglobulin type-1 domain-containing protein" evidence="3">
    <location>
        <begin position="18"/>
        <end position="147"/>
    </location>
</feature>
<accession>A0A4Y2GR68</accession>
<gene>
    <name evidence="5" type="ORF">AVEN_80923_1</name>
</gene>
<keyword evidence="1 2" id="KW-1015">Disulfide bond</keyword>
<organism evidence="5 6">
    <name type="scientific">Araneus ventricosus</name>
    <name type="common">Orbweaver spider</name>
    <name type="synonym">Epeira ventricosa</name>
    <dbReference type="NCBI Taxonomy" id="182803"/>
    <lineage>
        <taxon>Eukaryota</taxon>
        <taxon>Metazoa</taxon>
        <taxon>Ecdysozoa</taxon>
        <taxon>Arthropoda</taxon>
        <taxon>Chelicerata</taxon>
        <taxon>Arachnida</taxon>
        <taxon>Araneae</taxon>
        <taxon>Araneomorphae</taxon>
        <taxon>Entelegynae</taxon>
        <taxon>Araneoidea</taxon>
        <taxon>Araneidae</taxon>
        <taxon>Araneus</taxon>
    </lineage>
</organism>
<evidence type="ECO:0000313" key="6">
    <source>
        <dbReference type="Proteomes" id="UP000499080"/>
    </source>
</evidence>
<feature type="disulfide bond" evidence="2">
    <location>
        <begin position="117"/>
        <end position="124"/>
    </location>
</feature>
<dbReference type="SUPFAM" id="SSF57610">
    <property type="entry name" value="Thyroglobulin type-1 domain"/>
    <property type="match status" value="2"/>
</dbReference>
<evidence type="ECO:0000256" key="3">
    <source>
        <dbReference type="SAM" id="SignalP"/>
    </source>
</evidence>
<reference evidence="5 6" key="1">
    <citation type="journal article" date="2019" name="Sci. Rep.">
        <title>Orb-weaving spider Araneus ventricosus genome elucidates the spidroin gene catalogue.</title>
        <authorList>
            <person name="Kono N."/>
            <person name="Nakamura H."/>
            <person name="Ohtoshi R."/>
            <person name="Moran D.A.P."/>
            <person name="Shinohara A."/>
            <person name="Yoshida Y."/>
            <person name="Fujiwara M."/>
            <person name="Mori M."/>
            <person name="Tomita M."/>
            <person name="Arakawa K."/>
        </authorList>
    </citation>
    <scope>NUCLEOTIDE SEQUENCE [LARGE SCALE GENOMIC DNA]</scope>
</reference>
<feature type="domain" description="Thyroglobulin type-1" evidence="4">
    <location>
        <begin position="23"/>
        <end position="86"/>
    </location>
</feature>
<dbReference type="OrthoDB" id="6409105at2759"/>
<feature type="signal peptide" evidence="3">
    <location>
        <begin position="1"/>
        <end position="17"/>
    </location>
</feature>
<evidence type="ECO:0000256" key="1">
    <source>
        <dbReference type="ARBA" id="ARBA00023157"/>
    </source>
</evidence>
<proteinExistence type="predicted"/>
<keyword evidence="6" id="KW-1185">Reference proteome</keyword>
<comment type="caution">
    <text evidence="2">Lacks conserved residue(s) required for the propagation of feature annotation.</text>
</comment>
<feature type="domain" description="Thyroglobulin type-1" evidence="4">
    <location>
        <begin position="98"/>
        <end position="146"/>
    </location>
</feature>
<comment type="caution">
    <text evidence="5">The sequence shown here is derived from an EMBL/GenBank/DDBJ whole genome shotgun (WGS) entry which is preliminary data.</text>
</comment>
<dbReference type="PROSITE" id="PS51162">
    <property type="entry name" value="THYROGLOBULIN_1_2"/>
    <property type="match status" value="2"/>
</dbReference>
<evidence type="ECO:0000259" key="4">
    <source>
        <dbReference type="PROSITE" id="PS51162"/>
    </source>
</evidence>
<keyword evidence="3" id="KW-0732">Signal</keyword>
<dbReference type="Gene3D" id="4.10.800.10">
    <property type="entry name" value="Thyroglobulin type-1"/>
    <property type="match status" value="1"/>
</dbReference>
<evidence type="ECO:0000256" key="2">
    <source>
        <dbReference type="PROSITE-ProRule" id="PRU00500"/>
    </source>
</evidence>
<dbReference type="Proteomes" id="UP000499080">
    <property type="component" value="Unassembled WGS sequence"/>
</dbReference>
<feature type="disulfide bond" evidence="2">
    <location>
        <begin position="126"/>
        <end position="146"/>
    </location>
</feature>